<dbReference type="Pfam" id="PF00041">
    <property type="entry name" value="fn3"/>
    <property type="match status" value="1"/>
</dbReference>
<reference evidence="4" key="1">
    <citation type="submission" date="2022-11" db="EMBL/GenBank/DDBJ databases">
        <authorList>
            <person name="Kikuchi T."/>
        </authorList>
    </citation>
    <scope>NUCLEOTIDE SEQUENCE</scope>
    <source>
        <strain evidence="4">PS1010</strain>
    </source>
</reference>
<keyword evidence="5" id="KW-1185">Reference proteome</keyword>
<feature type="domain" description="Fibronectin type-III" evidence="2">
    <location>
        <begin position="164"/>
        <end position="273"/>
    </location>
</feature>
<feature type="chain" id="PRO_5040364274" evidence="1">
    <location>
        <begin position="20"/>
        <end position="699"/>
    </location>
</feature>
<dbReference type="InterPro" id="IPR036645">
    <property type="entry name" value="Elafin-like_sf"/>
</dbReference>
<dbReference type="PROSITE" id="PS50853">
    <property type="entry name" value="FN3"/>
    <property type="match status" value="2"/>
</dbReference>
<dbReference type="InterPro" id="IPR036116">
    <property type="entry name" value="FN3_sf"/>
</dbReference>
<evidence type="ECO:0000313" key="5">
    <source>
        <dbReference type="Proteomes" id="UP001152747"/>
    </source>
</evidence>
<accession>A0A9P1MSY7</accession>
<dbReference type="SMART" id="SM00060">
    <property type="entry name" value="FN3"/>
    <property type="match status" value="3"/>
</dbReference>
<sequence length="699" mass="80207">MLKLLLVLSIFISFFECQADELISARCQSQCLHLMELKLQENPEHRKGLKHYIIQLCKDDATCSACSQPCREPFENVKDCKKQCVSTSEENRKVCEESCDYLQQIYNEKPGNCPAIKNASRLYECSALCRLDGDCPETQKCCSYGCSRQCSRPDSKSNERLLPVPRNITIQERKRKRSIIIRWSTGKWSKKQQNENSNVFLVQWRWGLHIDTKEMTEWQTVTIRNKPYAILKHLLSPGRFYQFRIAAVSFEGSVGFSQPSEPFKISKEATAPPPPREMSLGNSKLTPIGLWNQIVRWIPPQSDLPIKNYQVSWSASTQAEAEQFEQMMKKKATMEHAEHEKRSIDENEDEFGIDDSRDRHSVIIPSHSTNAEISGLFPNSVYIVEIHATVDSSDGELHGEKGVIFIRTNDAKVEEEKEEEEKKQIIETKNDKSEELKVEEIKSLPVVISNRLEVTNPYFFAGELQTLLSWNCVSPNQKANSYTVRVRKTLCREYQPNHHSDTRWHDLRVSECSTILKGLSFDCDYKVEVSTNSGELIVDGVFSTESCELTEARENIDCATFQTPIQCQVSSESSAHCHWTRHNHQDQMQTVIGYRILLSSPSSHDTNTTINQPQLREVRYEQLKPAHLYTVEVQSITNRGLGRSVSTQFVTLPQIDQSIIERFPGGEIIELPLESSFSTSTSKNILIFPIFFIFFRIFQ</sequence>
<dbReference type="InterPro" id="IPR003961">
    <property type="entry name" value="FN3_dom"/>
</dbReference>
<dbReference type="GO" id="GO:0005576">
    <property type="term" value="C:extracellular region"/>
    <property type="evidence" value="ECO:0007669"/>
    <property type="project" value="InterPro"/>
</dbReference>
<name>A0A9P1MSY7_9PELO</name>
<evidence type="ECO:0000313" key="4">
    <source>
        <dbReference type="EMBL" id="CAI5438560.1"/>
    </source>
</evidence>
<organism evidence="4 5">
    <name type="scientific">Caenorhabditis angaria</name>
    <dbReference type="NCBI Taxonomy" id="860376"/>
    <lineage>
        <taxon>Eukaryota</taxon>
        <taxon>Metazoa</taxon>
        <taxon>Ecdysozoa</taxon>
        <taxon>Nematoda</taxon>
        <taxon>Chromadorea</taxon>
        <taxon>Rhabditida</taxon>
        <taxon>Rhabditina</taxon>
        <taxon>Rhabditomorpha</taxon>
        <taxon>Rhabditoidea</taxon>
        <taxon>Rhabditidae</taxon>
        <taxon>Peloderinae</taxon>
        <taxon>Caenorhabditis</taxon>
    </lineage>
</organism>
<dbReference type="InterPro" id="IPR013783">
    <property type="entry name" value="Ig-like_fold"/>
</dbReference>
<comment type="caution">
    <text evidence="4">The sequence shown here is derived from an EMBL/GenBank/DDBJ whole genome shotgun (WGS) entry which is preliminary data.</text>
</comment>
<dbReference type="CDD" id="cd00063">
    <property type="entry name" value="FN3"/>
    <property type="match status" value="2"/>
</dbReference>
<dbReference type="Pfam" id="PF00095">
    <property type="entry name" value="WAP"/>
    <property type="match status" value="1"/>
</dbReference>
<proteinExistence type="predicted"/>
<dbReference type="InterPro" id="IPR008197">
    <property type="entry name" value="WAP_dom"/>
</dbReference>
<evidence type="ECO:0000259" key="3">
    <source>
        <dbReference type="PROSITE" id="PS51390"/>
    </source>
</evidence>
<dbReference type="CDD" id="cd00199">
    <property type="entry name" value="WAP"/>
    <property type="match status" value="1"/>
</dbReference>
<dbReference type="PROSITE" id="PS51390">
    <property type="entry name" value="WAP"/>
    <property type="match status" value="1"/>
</dbReference>
<feature type="domain" description="WAP" evidence="3">
    <location>
        <begin position="106"/>
        <end position="154"/>
    </location>
</feature>
<dbReference type="SMART" id="SM00217">
    <property type="entry name" value="WAP"/>
    <property type="match status" value="1"/>
</dbReference>
<dbReference type="OrthoDB" id="4473401at2759"/>
<dbReference type="PANTHER" id="PTHR14131:SF5">
    <property type="entry name" value="ANOSMIN-1"/>
    <property type="match status" value="1"/>
</dbReference>
<dbReference type="Proteomes" id="UP001152747">
    <property type="component" value="Unassembled WGS sequence"/>
</dbReference>
<dbReference type="SUPFAM" id="SSF57256">
    <property type="entry name" value="Elafin-like"/>
    <property type="match status" value="1"/>
</dbReference>
<dbReference type="GO" id="GO:0030182">
    <property type="term" value="P:neuron differentiation"/>
    <property type="evidence" value="ECO:0007669"/>
    <property type="project" value="TreeGrafter"/>
</dbReference>
<dbReference type="PANTHER" id="PTHR14131">
    <property type="entry name" value="ANOSMIN"/>
    <property type="match status" value="1"/>
</dbReference>
<dbReference type="Gene3D" id="2.60.40.10">
    <property type="entry name" value="Immunoglobulins"/>
    <property type="match status" value="3"/>
</dbReference>
<dbReference type="SUPFAM" id="SSF49265">
    <property type="entry name" value="Fibronectin type III"/>
    <property type="match status" value="2"/>
</dbReference>
<evidence type="ECO:0000259" key="2">
    <source>
        <dbReference type="PROSITE" id="PS50853"/>
    </source>
</evidence>
<evidence type="ECO:0000256" key="1">
    <source>
        <dbReference type="SAM" id="SignalP"/>
    </source>
</evidence>
<feature type="domain" description="Fibronectin type-III" evidence="2">
    <location>
        <begin position="561"/>
        <end position="655"/>
    </location>
</feature>
<dbReference type="AlphaFoldDB" id="A0A9P1MSY7"/>
<protein>
    <submittedName>
        <fullName evidence="4">Uncharacterized protein</fullName>
    </submittedName>
</protein>
<gene>
    <name evidence="4" type="ORF">CAMP_LOCUS1197</name>
</gene>
<dbReference type="InterPro" id="IPR042447">
    <property type="entry name" value="Anosmin-1"/>
</dbReference>
<dbReference type="GO" id="GO:0009986">
    <property type="term" value="C:cell surface"/>
    <property type="evidence" value="ECO:0007669"/>
    <property type="project" value="TreeGrafter"/>
</dbReference>
<dbReference type="GO" id="GO:0030414">
    <property type="term" value="F:peptidase inhibitor activity"/>
    <property type="evidence" value="ECO:0007669"/>
    <property type="project" value="InterPro"/>
</dbReference>
<dbReference type="Gene3D" id="4.10.75.10">
    <property type="entry name" value="Elafin-like"/>
    <property type="match status" value="1"/>
</dbReference>
<keyword evidence="1" id="KW-0732">Signal</keyword>
<dbReference type="EMBL" id="CANHGI010000001">
    <property type="protein sequence ID" value="CAI5438560.1"/>
    <property type="molecule type" value="Genomic_DNA"/>
</dbReference>
<feature type="signal peptide" evidence="1">
    <location>
        <begin position="1"/>
        <end position="19"/>
    </location>
</feature>